<gene>
    <name evidence="5" type="ORF">S03H2_10731</name>
</gene>
<evidence type="ECO:0000256" key="2">
    <source>
        <dbReference type="ARBA" id="ARBA00022747"/>
    </source>
</evidence>
<dbReference type="Gene3D" id="3.90.220.20">
    <property type="entry name" value="DNA methylase specificity domains"/>
    <property type="match status" value="1"/>
</dbReference>
<dbReference type="GO" id="GO:0003677">
    <property type="term" value="F:DNA binding"/>
    <property type="evidence" value="ECO:0007669"/>
    <property type="project" value="UniProtKB-KW"/>
</dbReference>
<accession>X1EXN4</accession>
<feature type="non-terminal residue" evidence="5">
    <location>
        <position position="1"/>
    </location>
</feature>
<dbReference type="PANTHER" id="PTHR30408:SF12">
    <property type="entry name" value="TYPE I RESTRICTION ENZYME MJAVIII SPECIFICITY SUBUNIT"/>
    <property type="match status" value="1"/>
</dbReference>
<dbReference type="PANTHER" id="PTHR30408">
    <property type="entry name" value="TYPE-1 RESTRICTION ENZYME ECOKI SPECIFICITY PROTEIN"/>
    <property type="match status" value="1"/>
</dbReference>
<comment type="similarity">
    <text evidence="1">Belongs to the type-I restriction system S methylase family.</text>
</comment>
<dbReference type="EMBL" id="BARU01005506">
    <property type="protein sequence ID" value="GAH37342.1"/>
    <property type="molecule type" value="Genomic_DNA"/>
</dbReference>
<keyword evidence="3" id="KW-0238">DNA-binding</keyword>
<dbReference type="SUPFAM" id="SSF116734">
    <property type="entry name" value="DNA methylase specificity domain"/>
    <property type="match status" value="1"/>
</dbReference>
<evidence type="ECO:0000256" key="3">
    <source>
        <dbReference type="ARBA" id="ARBA00023125"/>
    </source>
</evidence>
<comment type="caution">
    <text evidence="5">The sequence shown here is derived from an EMBL/GenBank/DDBJ whole genome shotgun (WGS) entry which is preliminary data.</text>
</comment>
<name>X1EXN4_9ZZZZ</name>
<dbReference type="AlphaFoldDB" id="X1EXN4"/>
<protein>
    <recommendedName>
        <fullName evidence="4">Type I restriction modification DNA specificity domain-containing protein</fullName>
    </recommendedName>
</protein>
<sequence>FSDGFVIGRVGASGSIQIISTPIWATDNTLLLSIDSNIMEKVYLFYYLQKCRLPQLATKTAQPLLTQKILKSIDIAVPPFLEQKKIAGILSTVDEDIEREVDNKKKLETIKKGLMQVLLTGKKRVKV</sequence>
<dbReference type="GO" id="GO:0009307">
    <property type="term" value="P:DNA restriction-modification system"/>
    <property type="evidence" value="ECO:0007669"/>
    <property type="project" value="UniProtKB-KW"/>
</dbReference>
<keyword evidence="2" id="KW-0680">Restriction system</keyword>
<organism evidence="5">
    <name type="scientific">marine sediment metagenome</name>
    <dbReference type="NCBI Taxonomy" id="412755"/>
    <lineage>
        <taxon>unclassified sequences</taxon>
        <taxon>metagenomes</taxon>
        <taxon>ecological metagenomes</taxon>
    </lineage>
</organism>
<evidence type="ECO:0000259" key="4">
    <source>
        <dbReference type="Pfam" id="PF01420"/>
    </source>
</evidence>
<dbReference type="InterPro" id="IPR000055">
    <property type="entry name" value="Restrct_endonuc_typeI_TRD"/>
</dbReference>
<evidence type="ECO:0000313" key="5">
    <source>
        <dbReference type="EMBL" id="GAH37342.1"/>
    </source>
</evidence>
<feature type="domain" description="Type I restriction modification DNA specificity" evidence="4">
    <location>
        <begin position="13"/>
        <end position="103"/>
    </location>
</feature>
<dbReference type="Pfam" id="PF01420">
    <property type="entry name" value="Methylase_S"/>
    <property type="match status" value="1"/>
</dbReference>
<dbReference type="InterPro" id="IPR044946">
    <property type="entry name" value="Restrct_endonuc_typeI_TRD_sf"/>
</dbReference>
<proteinExistence type="inferred from homology"/>
<dbReference type="Gene3D" id="1.10.287.1120">
    <property type="entry name" value="Bipartite methylase S protein"/>
    <property type="match status" value="1"/>
</dbReference>
<reference evidence="5" key="1">
    <citation type="journal article" date="2014" name="Front. Microbiol.">
        <title>High frequency of phylogenetically diverse reductive dehalogenase-homologous genes in deep subseafloor sedimentary metagenomes.</title>
        <authorList>
            <person name="Kawai M."/>
            <person name="Futagami T."/>
            <person name="Toyoda A."/>
            <person name="Takaki Y."/>
            <person name="Nishi S."/>
            <person name="Hori S."/>
            <person name="Arai W."/>
            <person name="Tsubouchi T."/>
            <person name="Morono Y."/>
            <person name="Uchiyama I."/>
            <person name="Ito T."/>
            <person name="Fujiyama A."/>
            <person name="Inagaki F."/>
            <person name="Takami H."/>
        </authorList>
    </citation>
    <scope>NUCLEOTIDE SEQUENCE</scope>
    <source>
        <strain evidence="5">Expedition CK06-06</strain>
    </source>
</reference>
<dbReference type="InterPro" id="IPR052021">
    <property type="entry name" value="Type-I_RS_S_subunit"/>
</dbReference>
<evidence type="ECO:0000256" key="1">
    <source>
        <dbReference type="ARBA" id="ARBA00010923"/>
    </source>
</evidence>